<evidence type="ECO:0000313" key="3">
    <source>
        <dbReference type="Proteomes" id="UP001431209"/>
    </source>
</evidence>
<organism evidence="2 3">
    <name type="scientific">Acrasis kona</name>
    <dbReference type="NCBI Taxonomy" id="1008807"/>
    <lineage>
        <taxon>Eukaryota</taxon>
        <taxon>Discoba</taxon>
        <taxon>Heterolobosea</taxon>
        <taxon>Tetramitia</taxon>
        <taxon>Eutetramitia</taxon>
        <taxon>Acrasidae</taxon>
        <taxon>Acrasis</taxon>
    </lineage>
</organism>
<dbReference type="Proteomes" id="UP001431209">
    <property type="component" value="Unassembled WGS sequence"/>
</dbReference>
<name>A0AAW2ZF64_9EUKA</name>
<feature type="compositionally biased region" description="Basic and acidic residues" evidence="1">
    <location>
        <begin position="23"/>
        <end position="37"/>
    </location>
</feature>
<sequence length="211" mass="23798">MKKRPGPSTSSKRKNNNLTKRTVVKEEVPPDNRHNKDAPTNSTEDAPISIEEVKDPAQDKTEEEITKAEVEEAIAKDRDVANWMKSQALAESKRLKKAGAKVTILKIKNTGIVREDEEDVTKGVVKNRVEVNTELEFESFQQLLLSDSVPCPLRDNHNYVNVILISDGASACLLPYIYPKEANNDLSKWIFINNTMQRTEFNIGAFQTITE</sequence>
<accession>A0AAW2ZF64</accession>
<feature type="region of interest" description="Disordered" evidence="1">
    <location>
        <begin position="1"/>
        <end position="62"/>
    </location>
</feature>
<dbReference type="EMBL" id="JAOPGA020001328">
    <property type="protein sequence ID" value="KAL0487252.1"/>
    <property type="molecule type" value="Genomic_DNA"/>
</dbReference>
<reference evidence="2 3" key="1">
    <citation type="submission" date="2024-03" db="EMBL/GenBank/DDBJ databases">
        <title>The Acrasis kona genome and developmental transcriptomes reveal deep origins of eukaryotic multicellular pathways.</title>
        <authorList>
            <person name="Sheikh S."/>
            <person name="Fu C.-J."/>
            <person name="Brown M.W."/>
            <person name="Baldauf S.L."/>
        </authorList>
    </citation>
    <scope>NUCLEOTIDE SEQUENCE [LARGE SCALE GENOMIC DNA]</scope>
    <source>
        <strain evidence="2 3">ATCC MYA-3509</strain>
    </source>
</reference>
<keyword evidence="3" id="KW-1185">Reference proteome</keyword>
<comment type="caution">
    <text evidence="2">The sequence shown here is derived from an EMBL/GenBank/DDBJ whole genome shotgun (WGS) entry which is preliminary data.</text>
</comment>
<feature type="compositionally biased region" description="Basic residues" evidence="1">
    <location>
        <begin position="1"/>
        <end position="15"/>
    </location>
</feature>
<evidence type="ECO:0000256" key="1">
    <source>
        <dbReference type="SAM" id="MobiDB-lite"/>
    </source>
</evidence>
<protein>
    <submittedName>
        <fullName evidence="2">Uncharacterized protein</fullName>
    </submittedName>
</protein>
<evidence type="ECO:0000313" key="2">
    <source>
        <dbReference type="EMBL" id="KAL0487252.1"/>
    </source>
</evidence>
<gene>
    <name evidence="2" type="ORF">AKO1_001098</name>
</gene>
<feature type="compositionally biased region" description="Basic and acidic residues" evidence="1">
    <location>
        <begin position="51"/>
        <end position="62"/>
    </location>
</feature>
<proteinExistence type="predicted"/>
<dbReference type="AlphaFoldDB" id="A0AAW2ZF64"/>